<gene>
    <name evidence="2" type="ORF">SAMN04487850_2353</name>
</gene>
<keyword evidence="1" id="KW-1133">Transmembrane helix</keyword>
<reference evidence="2 3" key="1">
    <citation type="submission" date="2016-10" db="EMBL/GenBank/DDBJ databases">
        <authorList>
            <person name="de Groot N.N."/>
        </authorList>
    </citation>
    <scope>NUCLEOTIDE SEQUENCE [LARGE SCALE GENOMIC DNA]</scope>
    <source>
        <strain evidence="2 3">TC2-24</strain>
    </source>
</reference>
<evidence type="ECO:0000313" key="2">
    <source>
        <dbReference type="EMBL" id="SEW24777.1"/>
    </source>
</evidence>
<dbReference type="RefSeq" id="WP_091916889.1">
    <property type="nucleotide sequence ID" value="NZ_FOIQ01000006.1"/>
</dbReference>
<proteinExistence type="predicted"/>
<dbReference type="AlphaFoldDB" id="A0A1I0QCK0"/>
<feature type="transmembrane region" description="Helical" evidence="1">
    <location>
        <begin position="305"/>
        <end position="333"/>
    </location>
</feature>
<keyword evidence="1" id="KW-0812">Transmembrane</keyword>
<sequence>MLSLQRQTIIIMYRIEYLFDKERRKMWYRAFRMWQRRPHEVKPLSENQHACASCGTLYQGNYCPRCGQSAVVGRFSFKKALLLFLDVWGIGNRGMFRSIRDLMFRPGYMIHDYLGGMQSAYFPPFKMFFLLTALSLLIEHGVDFGVEEKEADAKQNLVETVKEKKGLSDAKADSIASLLQKKIAEKESHDSGVYKNGKKVDNQYVNDGLSFMKFMNGLRKKNPAIFSLFTLLLVSVPLYFLFFRRSPAVQDLRYSEFFVALVYVSNVYTLYAIIGKLIWPVSIIAYWMVFVALKQFSGFTKRRVLAYFALTFVAVLLALIFVGVVFSLCAGLLSNLKTAA</sequence>
<keyword evidence="1" id="KW-0472">Membrane</keyword>
<dbReference type="Pfam" id="PF12412">
    <property type="entry name" value="DUF3667"/>
    <property type="match status" value="1"/>
</dbReference>
<dbReference type="Proteomes" id="UP000199373">
    <property type="component" value="Unassembled WGS sequence"/>
</dbReference>
<feature type="transmembrane region" description="Helical" evidence="1">
    <location>
        <begin position="277"/>
        <end position="293"/>
    </location>
</feature>
<organism evidence="2 3">
    <name type="scientific">Prevotella aff. ruminicola Tc2-24</name>
    <dbReference type="NCBI Taxonomy" id="81582"/>
    <lineage>
        <taxon>Bacteria</taxon>
        <taxon>Pseudomonadati</taxon>
        <taxon>Bacteroidota</taxon>
        <taxon>Bacteroidia</taxon>
        <taxon>Bacteroidales</taxon>
        <taxon>Prevotellaceae</taxon>
        <taxon>Prevotella</taxon>
    </lineage>
</organism>
<dbReference type="InterPro" id="IPR022134">
    <property type="entry name" value="DUF3667"/>
</dbReference>
<name>A0A1I0QCK0_9BACT</name>
<feature type="transmembrane region" description="Helical" evidence="1">
    <location>
        <begin position="224"/>
        <end position="242"/>
    </location>
</feature>
<evidence type="ECO:0000313" key="3">
    <source>
        <dbReference type="Proteomes" id="UP000199373"/>
    </source>
</evidence>
<protein>
    <recommendedName>
        <fullName evidence="4">DUF3667 domain-containing protein</fullName>
    </recommendedName>
</protein>
<dbReference type="EMBL" id="FOIQ01000006">
    <property type="protein sequence ID" value="SEW24777.1"/>
    <property type="molecule type" value="Genomic_DNA"/>
</dbReference>
<evidence type="ECO:0000256" key="1">
    <source>
        <dbReference type="SAM" id="Phobius"/>
    </source>
</evidence>
<keyword evidence="3" id="KW-1185">Reference proteome</keyword>
<evidence type="ECO:0008006" key="4">
    <source>
        <dbReference type="Google" id="ProtNLM"/>
    </source>
</evidence>
<accession>A0A1I0QCK0</accession>